<feature type="region of interest" description="Disordered" evidence="1">
    <location>
        <begin position="738"/>
        <end position="824"/>
    </location>
</feature>
<feature type="compositionally biased region" description="Basic and acidic residues" evidence="1">
    <location>
        <begin position="912"/>
        <end position="922"/>
    </location>
</feature>
<dbReference type="PROSITE" id="PS50106">
    <property type="entry name" value="PDZ"/>
    <property type="match status" value="1"/>
</dbReference>
<feature type="compositionally biased region" description="Basic and acidic residues" evidence="1">
    <location>
        <begin position="782"/>
        <end position="801"/>
    </location>
</feature>
<feature type="region of interest" description="Disordered" evidence="1">
    <location>
        <begin position="878"/>
        <end position="924"/>
    </location>
</feature>
<dbReference type="EMBL" id="OE001512">
    <property type="protein sequence ID" value="CAD7456971.1"/>
    <property type="molecule type" value="Genomic_DNA"/>
</dbReference>
<feature type="compositionally biased region" description="Polar residues" evidence="1">
    <location>
        <begin position="321"/>
        <end position="339"/>
    </location>
</feature>
<feature type="compositionally biased region" description="Low complexity" evidence="1">
    <location>
        <begin position="1485"/>
        <end position="1496"/>
    </location>
</feature>
<accession>A0A7R9IEQ4</accession>
<sequence length="1526" mass="166310">MSTLVQKHVTQTGGKPSLYESPLTLKLDKTDLDSDPGRCDSSTAPKTMLEPQVNVVSLRSHDFTGLGFNICGNMRDGIYIKDVLHRGPASESGRITPGDRIDSVRISFRHMVFEDALTILSYASPYEVQLEVESAASSRPSTLIRTKRTSVASIGVGDRICHPFYRSQSIADLAQQLGIGDVNGCLAVEEIYQDLVFCFALVKSGIGKASIKRMQQMDSITKSPKMPKSESVDDSVAGDYPTLKLSSSSGVDSQREHMKIERTAATVSPVDGLIIKPERAKRTTPRGQETRAQERHGSPGSEETVSKFHKFGVRVLPDPNYNISMRNSQSEDGSSSPTSVPALKSENVSGKPTTVEPEKHQNEQNIIIEKGKSTSSKSLDPIDSKRRFSNQKSNSSTARLSENIDVVDSRRPIADTFYDERGIDVGPVELQKQLSKGGSLSGNLGGGKAASGKHSTTEAHPSLPHVEANGDDNNKESNVKQLITKGFQNLKEKLHHIDRKKSGSTYETTDDESQPQNEKDTKEPKQTESKNIVNVVKDTKKEGYIDEFGVSDRAKRERNIPTEIPEEVQKAAMAARSNRKSLNNPNTTITLDENISTTQSQKRIRTISQDSLSEDSSNEGDTKAAAASYDTDSERMLAKPNKRKAPPPPSSKDAAESHNSHLKFIKNDLGVKHNTNETGGTLDLIVTSTYPDANSSKLTTQDGGKILTTFANLARHFNNPETSTIDEANTLASHNISIETSKTDNTQERMSDNSSDNSRNLDSTSVKNDEFGELGRANSEYNEDRNLSEIHTDSDSDLERLEADEESYDSCKKSQKGKKGGTTIELNSSHITIHHSPPPDMAALENENTRKAASLGDLSRLDSEQPMSILERAVSLDLADGGTPHGTKKRKAPLPPPGDEFLPSCQDSDDGTSYKKEPRLDGAMDTFQRRRLKKSSDWGTMEEALQQTDAPPSSHKSFTDPKTPNTFSSVTETHITFPINLSQSGTTTVTYDNTYDKIVNPNVNINHQKNSSLNDTTDLTILKLNDSKATESYIDHFHKDNSQESSALNSQLDGIGINNQEDIEDDDGCLIQQQNNQQKMVLHINKDSNAVTSQVIIAPTSIFEPKEGASVSSRKNTDIVPSLSNTACSPDHPTRRVVSSTPFHMSSSEIISSTPIRDHPHQNERYPLELVQSPLVTSSNIGISSVHVSSTQNNSDFDSSILVTSATDPYFTASSTVDSTTAMFGDTFDDEHDSQPPELPTSPIPVINTSSYATSPSMTYITEIQVVTTRDEDGLPLNESSTLENISHNAPKMVSFTPQRNREPQADSSLSSDSMGSDGDQQEMEAIIAGSAVMPTKTSKVIESPTQHQRNNVTVTAIKNASGPSGNIERSRIPMRVQTESSGTSANENMNHLEVRKLKPVRPPVPPRKSDTASPSLVTVQFPSLSNHTPASQSGTGKFISFSSLTPRTPESGVGRNSSFEKWVFLEDGNNSSSKFNGLESTANVSGSSSTQPSSVVTFQMPTSNRTQSVTHIVLDTKSSGNLGKL</sequence>
<feature type="compositionally biased region" description="Basic and acidic residues" evidence="1">
    <location>
        <begin position="517"/>
        <end position="528"/>
    </location>
</feature>
<dbReference type="CDD" id="cd00136">
    <property type="entry name" value="PDZ_canonical"/>
    <property type="match status" value="1"/>
</dbReference>
<feature type="compositionally biased region" description="Basic and acidic residues" evidence="1">
    <location>
        <begin position="549"/>
        <end position="560"/>
    </location>
</feature>
<evidence type="ECO:0000256" key="1">
    <source>
        <dbReference type="SAM" id="MobiDB-lite"/>
    </source>
</evidence>
<feature type="compositionally biased region" description="Low complexity" evidence="1">
    <location>
        <begin position="752"/>
        <end position="765"/>
    </location>
</feature>
<feature type="region of interest" description="Disordered" evidence="1">
    <location>
        <begin position="1122"/>
        <end position="1144"/>
    </location>
</feature>
<dbReference type="SUPFAM" id="SSF50156">
    <property type="entry name" value="PDZ domain-like"/>
    <property type="match status" value="1"/>
</dbReference>
<reference evidence="3" key="1">
    <citation type="submission" date="2020-11" db="EMBL/GenBank/DDBJ databases">
        <authorList>
            <person name="Tran Van P."/>
        </authorList>
    </citation>
    <scope>NUCLEOTIDE SEQUENCE</scope>
</reference>
<evidence type="ECO:0000313" key="3">
    <source>
        <dbReference type="EMBL" id="CAD7456971.1"/>
    </source>
</evidence>
<feature type="region of interest" description="Disordered" evidence="1">
    <location>
        <begin position="549"/>
        <end position="658"/>
    </location>
</feature>
<feature type="compositionally biased region" description="Polar residues" evidence="1">
    <location>
        <begin position="580"/>
        <end position="611"/>
    </location>
</feature>
<feature type="region of interest" description="Disordered" evidence="1">
    <location>
        <begin position="274"/>
        <end position="400"/>
    </location>
</feature>
<feature type="domain" description="PDZ" evidence="2">
    <location>
        <begin position="55"/>
        <end position="120"/>
    </location>
</feature>
<feature type="region of interest" description="Disordered" evidence="1">
    <location>
        <begin position="432"/>
        <end position="533"/>
    </location>
</feature>
<feature type="region of interest" description="Disordered" evidence="1">
    <location>
        <begin position="1294"/>
        <end position="1319"/>
    </location>
</feature>
<dbReference type="Gene3D" id="2.30.42.10">
    <property type="match status" value="1"/>
</dbReference>
<proteinExistence type="predicted"/>
<organism evidence="3">
    <name type="scientific">Timema tahoe</name>
    <dbReference type="NCBI Taxonomy" id="61484"/>
    <lineage>
        <taxon>Eukaryota</taxon>
        <taxon>Metazoa</taxon>
        <taxon>Ecdysozoa</taxon>
        <taxon>Arthropoda</taxon>
        <taxon>Hexapoda</taxon>
        <taxon>Insecta</taxon>
        <taxon>Pterygota</taxon>
        <taxon>Neoptera</taxon>
        <taxon>Polyneoptera</taxon>
        <taxon>Phasmatodea</taxon>
        <taxon>Timematodea</taxon>
        <taxon>Timematoidea</taxon>
        <taxon>Timematidae</taxon>
        <taxon>Timema</taxon>
    </lineage>
</organism>
<feature type="region of interest" description="Disordered" evidence="1">
    <location>
        <begin position="1425"/>
        <end position="1456"/>
    </location>
</feature>
<dbReference type="Pfam" id="PF00595">
    <property type="entry name" value="PDZ"/>
    <property type="match status" value="1"/>
</dbReference>
<feature type="region of interest" description="Disordered" evidence="1">
    <location>
        <begin position="218"/>
        <end position="254"/>
    </location>
</feature>
<feature type="compositionally biased region" description="Low complexity" evidence="1">
    <location>
        <begin position="1307"/>
        <end position="1319"/>
    </location>
</feature>
<feature type="region of interest" description="Disordered" evidence="1">
    <location>
        <begin position="945"/>
        <end position="967"/>
    </location>
</feature>
<feature type="compositionally biased region" description="Polar residues" evidence="1">
    <location>
        <begin position="390"/>
        <end position="400"/>
    </location>
</feature>
<feature type="region of interest" description="Disordered" evidence="1">
    <location>
        <begin position="1477"/>
        <end position="1496"/>
    </location>
</feature>
<dbReference type="SMART" id="SM00228">
    <property type="entry name" value="PDZ"/>
    <property type="match status" value="1"/>
</dbReference>
<dbReference type="InterPro" id="IPR001478">
    <property type="entry name" value="PDZ"/>
</dbReference>
<name>A0A7R9IEQ4_9NEOP</name>
<feature type="compositionally biased region" description="Basic and acidic residues" evidence="1">
    <location>
        <begin position="288"/>
        <end position="297"/>
    </location>
</feature>
<evidence type="ECO:0000259" key="2">
    <source>
        <dbReference type="PROSITE" id="PS50106"/>
    </source>
</evidence>
<feature type="compositionally biased region" description="Gly residues" evidence="1">
    <location>
        <begin position="439"/>
        <end position="449"/>
    </location>
</feature>
<feature type="compositionally biased region" description="Basic and acidic residues" evidence="1">
    <location>
        <begin position="741"/>
        <end position="751"/>
    </location>
</feature>
<dbReference type="InterPro" id="IPR036034">
    <property type="entry name" value="PDZ_sf"/>
</dbReference>
<gene>
    <name evidence="3" type="ORF">TTEB3V08_LOCUS4982</name>
</gene>
<protein>
    <recommendedName>
        <fullName evidence="2">PDZ domain-containing protein</fullName>
    </recommendedName>
</protein>